<feature type="region of interest" description="Disordered" evidence="1">
    <location>
        <begin position="1"/>
        <end position="90"/>
    </location>
</feature>
<evidence type="ECO:0000256" key="1">
    <source>
        <dbReference type="SAM" id="MobiDB-lite"/>
    </source>
</evidence>
<feature type="compositionally biased region" description="Low complexity" evidence="1">
    <location>
        <begin position="551"/>
        <end position="565"/>
    </location>
</feature>
<organism evidence="2 3">
    <name type="scientific">Cercophora newfieldiana</name>
    <dbReference type="NCBI Taxonomy" id="92897"/>
    <lineage>
        <taxon>Eukaryota</taxon>
        <taxon>Fungi</taxon>
        <taxon>Dikarya</taxon>
        <taxon>Ascomycota</taxon>
        <taxon>Pezizomycotina</taxon>
        <taxon>Sordariomycetes</taxon>
        <taxon>Sordariomycetidae</taxon>
        <taxon>Sordariales</taxon>
        <taxon>Lasiosphaeriaceae</taxon>
        <taxon>Cercophora</taxon>
    </lineage>
</organism>
<feature type="compositionally biased region" description="Polar residues" evidence="1">
    <location>
        <begin position="521"/>
        <end position="532"/>
    </location>
</feature>
<keyword evidence="3" id="KW-1185">Reference proteome</keyword>
<feature type="compositionally biased region" description="Polar residues" evidence="1">
    <location>
        <begin position="621"/>
        <end position="631"/>
    </location>
</feature>
<dbReference type="Proteomes" id="UP001174936">
    <property type="component" value="Unassembled WGS sequence"/>
</dbReference>
<feature type="region of interest" description="Disordered" evidence="1">
    <location>
        <begin position="448"/>
        <end position="471"/>
    </location>
</feature>
<feature type="compositionally biased region" description="Pro residues" evidence="1">
    <location>
        <begin position="492"/>
        <end position="503"/>
    </location>
</feature>
<protein>
    <submittedName>
        <fullName evidence="2">Uncharacterized protein</fullName>
    </submittedName>
</protein>
<dbReference type="AlphaFoldDB" id="A0AA40CJU4"/>
<sequence>MDDISRMSDIDSEFDSAVVDNVKGAPVPGEIKSPLAKTRSLSDGGTPKLSPSPHIFEATRQQTKDDIGIRDKDREVQPAIPPSTPIRAGFSVRGLSLQLPQRDQTPPAQQPSYVQAAPLSPKLDHSHTYASPTNILPRRSRGLDFSRAATSLHHSTLADQASPDSSPTIGSRAMNIPGRRNGEFGTAEHTTNSLWSMMGNQEKMHISSSLGSNNHILSDTSSSSEDDDFMDEDMDDAYVTTPQVSKPSMPMGMPGAPWMPGGSPAVNSLLSFQQRQRQRKQNRKKKLRGPISVGFHSPAGPGAMSKSPPGNLALPKEMTSPHARRESISWAANQLHISGNDSDDNVNRQIDGMDSPSRPGVIRRAVTRRGNLLGFARIRAALAEEAAPIETEVHREAEVVRQVRESDMDLETRLANTQTSHSAATTALSSPNLGTQDTLDELLDDVMMMDSSSSGNGGNGPSNGLGLPNSSFKRAALKNSKGKIFWDTFPDGAPPRITPPPPSFGAARASSGLSADDISMDSPSASSTSQNPFAFPGSAITTTSSSGNGTPQPQSQPLAASQGSSTGIPGILPGATTAPVPVPGPPTAAEITRRINSKRRRDDDFDPVSFKRRAVSPGMSAHNSPIMQSPLQRDMAPWGNGSRPGSVGGDTVGGKTGSGTGSGAPSENGSGGGRAKGRVGFQGMVDTNDGITRLSIE</sequence>
<feature type="compositionally biased region" description="Basic residues" evidence="1">
    <location>
        <begin position="276"/>
        <end position="288"/>
    </location>
</feature>
<comment type="caution">
    <text evidence="2">The sequence shown here is derived from an EMBL/GenBank/DDBJ whole genome shotgun (WGS) entry which is preliminary data.</text>
</comment>
<dbReference type="PANTHER" id="PTHR42106">
    <property type="entry name" value="CHROMOSOME 10, WHOLE GENOME SHOTGUN SEQUENCE"/>
    <property type="match status" value="1"/>
</dbReference>
<gene>
    <name evidence="2" type="ORF">B0T16DRAFT_333915</name>
</gene>
<proteinExistence type="predicted"/>
<feature type="compositionally biased region" description="Basic and acidic residues" evidence="1">
    <location>
        <begin position="62"/>
        <end position="76"/>
    </location>
</feature>
<evidence type="ECO:0000313" key="3">
    <source>
        <dbReference type="Proteomes" id="UP001174936"/>
    </source>
</evidence>
<feature type="region of interest" description="Disordered" evidence="1">
    <location>
        <begin position="210"/>
        <end position="230"/>
    </location>
</feature>
<dbReference type="EMBL" id="JAULSV010000006">
    <property type="protein sequence ID" value="KAK0641077.1"/>
    <property type="molecule type" value="Genomic_DNA"/>
</dbReference>
<feature type="region of interest" description="Disordered" evidence="1">
    <location>
        <begin position="414"/>
        <end position="436"/>
    </location>
</feature>
<evidence type="ECO:0000313" key="2">
    <source>
        <dbReference type="EMBL" id="KAK0641077.1"/>
    </source>
</evidence>
<accession>A0AA40CJU4</accession>
<reference evidence="2" key="1">
    <citation type="submission" date="2023-06" db="EMBL/GenBank/DDBJ databases">
        <title>Genome-scale phylogeny and comparative genomics of the fungal order Sordariales.</title>
        <authorList>
            <consortium name="Lawrence Berkeley National Laboratory"/>
            <person name="Hensen N."/>
            <person name="Bonometti L."/>
            <person name="Westerberg I."/>
            <person name="Brannstrom I.O."/>
            <person name="Guillou S."/>
            <person name="Cros-Aarteil S."/>
            <person name="Calhoun S."/>
            <person name="Haridas S."/>
            <person name="Kuo A."/>
            <person name="Mondo S."/>
            <person name="Pangilinan J."/>
            <person name="Riley R."/>
            <person name="Labutti K."/>
            <person name="Andreopoulos B."/>
            <person name="Lipzen A."/>
            <person name="Chen C."/>
            <person name="Yanf M."/>
            <person name="Daum C."/>
            <person name="Ng V."/>
            <person name="Clum A."/>
            <person name="Steindorff A."/>
            <person name="Ohm R."/>
            <person name="Martin F."/>
            <person name="Silar P."/>
            <person name="Natvig D."/>
            <person name="Lalanne C."/>
            <person name="Gautier V."/>
            <person name="Ament-Velasquez S.L."/>
            <person name="Kruys A."/>
            <person name="Hutchinson M.I."/>
            <person name="Powell A.J."/>
            <person name="Barry K."/>
            <person name="Miller A.N."/>
            <person name="Grigoriev I.V."/>
            <person name="Debuchy R."/>
            <person name="Gladieux P."/>
            <person name="Thoren M.H."/>
            <person name="Johannesson H."/>
        </authorList>
    </citation>
    <scope>NUCLEOTIDE SEQUENCE</scope>
    <source>
        <strain evidence="2">SMH2532-1</strain>
    </source>
</reference>
<feature type="region of interest" description="Disordered" evidence="1">
    <location>
        <begin position="336"/>
        <end position="360"/>
    </location>
</feature>
<dbReference type="PANTHER" id="PTHR42106:SF1">
    <property type="match status" value="1"/>
</dbReference>
<feature type="region of interest" description="Disordered" evidence="1">
    <location>
        <begin position="272"/>
        <end position="324"/>
    </location>
</feature>
<name>A0AA40CJU4_9PEZI</name>
<feature type="compositionally biased region" description="Gly residues" evidence="1">
    <location>
        <begin position="646"/>
        <end position="662"/>
    </location>
</feature>
<feature type="region of interest" description="Disordered" evidence="1">
    <location>
        <begin position="154"/>
        <end position="185"/>
    </location>
</feature>
<feature type="compositionally biased region" description="Polar residues" evidence="1">
    <location>
        <begin position="539"/>
        <end position="550"/>
    </location>
</feature>
<feature type="region of interest" description="Disordered" evidence="1">
    <location>
        <begin position="486"/>
        <end position="697"/>
    </location>
</feature>
<feature type="compositionally biased region" description="Low complexity" evidence="1">
    <location>
        <begin position="415"/>
        <end position="430"/>
    </location>
</feature>
<feature type="compositionally biased region" description="Polar residues" evidence="1">
    <location>
        <begin position="154"/>
        <end position="169"/>
    </location>
</feature>